<comment type="similarity">
    <text evidence="2 6">Belongs to the XK family.</text>
</comment>
<reference evidence="8 9" key="1">
    <citation type="submission" date="2024-11" db="EMBL/GenBank/DDBJ databases">
        <title>Chromosome-level genome assembly of the freshwater bivalve Anodonta woodiana.</title>
        <authorList>
            <person name="Chen X."/>
        </authorList>
    </citation>
    <scope>NUCLEOTIDE SEQUENCE [LARGE SCALE GENOMIC DNA]</scope>
    <source>
        <strain evidence="8">MN2024</strain>
        <tissue evidence="8">Gills</tissue>
    </source>
</reference>
<dbReference type="EMBL" id="JBJQND010000011">
    <property type="protein sequence ID" value="KAL3862120.1"/>
    <property type="molecule type" value="Genomic_DNA"/>
</dbReference>
<accession>A0ABD3VNU9</accession>
<evidence type="ECO:0000313" key="8">
    <source>
        <dbReference type="EMBL" id="KAL3862120.1"/>
    </source>
</evidence>
<comment type="subcellular location">
    <subcellularLocation>
        <location evidence="1 6">Membrane</location>
        <topology evidence="1 6">Multi-pass membrane protein</topology>
    </subcellularLocation>
</comment>
<dbReference type="AlphaFoldDB" id="A0ABD3VNU9"/>
<feature type="region of interest" description="Disordered" evidence="7">
    <location>
        <begin position="155"/>
        <end position="174"/>
    </location>
</feature>
<comment type="caution">
    <text evidence="8">The sequence shown here is derived from an EMBL/GenBank/DDBJ whole genome shotgun (WGS) entry which is preliminary data.</text>
</comment>
<organism evidence="8 9">
    <name type="scientific">Sinanodonta woodiana</name>
    <name type="common">Chinese pond mussel</name>
    <name type="synonym">Anodonta woodiana</name>
    <dbReference type="NCBI Taxonomy" id="1069815"/>
    <lineage>
        <taxon>Eukaryota</taxon>
        <taxon>Metazoa</taxon>
        <taxon>Spiralia</taxon>
        <taxon>Lophotrochozoa</taxon>
        <taxon>Mollusca</taxon>
        <taxon>Bivalvia</taxon>
        <taxon>Autobranchia</taxon>
        <taxon>Heteroconchia</taxon>
        <taxon>Palaeoheterodonta</taxon>
        <taxon>Unionida</taxon>
        <taxon>Unionoidea</taxon>
        <taxon>Unionidae</taxon>
        <taxon>Unioninae</taxon>
        <taxon>Sinanodonta</taxon>
    </lineage>
</organism>
<evidence type="ECO:0000256" key="4">
    <source>
        <dbReference type="ARBA" id="ARBA00022989"/>
    </source>
</evidence>
<evidence type="ECO:0000313" key="9">
    <source>
        <dbReference type="Proteomes" id="UP001634394"/>
    </source>
</evidence>
<protein>
    <recommendedName>
        <fullName evidence="6">XK-related protein</fullName>
    </recommendedName>
</protein>
<evidence type="ECO:0000256" key="2">
    <source>
        <dbReference type="ARBA" id="ARBA00008789"/>
    </source>
</evidence>
<keyword evidence="3 6" id="KW-0812">Transmembrane</keyword>
<sequence length="398" mass="45540">MLSQCGNKSNLGGITPASTMEVLDKDEIKDNGFDFDEHSVECIDYKNKYVNKENFCSRGNADTNTNINCKVQPAKKVDESHVEVETFIQGDLAEENWKDERKAKIVKFDAVKNEQTILSAAERLLTDQGANTKKKRAEINDDRNINEELDNHRDYADAPFGTRERPSSPFNKYRKSLTDEPPCALKYNNSDNGSMEHKEDDVINGCVNYNNSNDDIDLYKYSEGTILNGNKFKIFRHSVRRLERPLTVFVVAMSVLLFMADIVTDCLLAGEYYTEAKMGLFSATVVLIIGPAVIMSVVDLSWLYSDIKKRPSARSNGWTNIKWILTLRVLLGVFSFGRIVRIFLHYDVRKSIVFHGRRLLNICYKLNNIVVCNFFGPLIKIFQHLITMLVIYTWSHQI</sequence>
<evidence type="ECO:0000256" key="6">
    <source>
        <dbReference type="RuleBase" id="RU910716"/>
    </source>
</evidence>
<keyword evidence="5 6" id="KW-0472">Membrane</keyword>
<dbReference type="GO" id="GO:0005886">
    <property type="term" value="C:plasma membrane"/>
    <property type="evidence" value="ECO:0007669"/>
    <property type="project" value="UniProtKB-ARBA"/>
</dbReference>
<feature type="compositionally biased region" description="Basic and acidic residues" evidence="7">
    <location>
        <begin position="155"/>
        <end position="166"/>
    </location>
</feature>
<evidence type="ECO:0000256" key="5">
    <source>
        <dbReference type="ARBA" id="ARBA00023136"/>
    </source>
</evidence>
<dbReference type="Proteomes" id="UP001634394">
    <property type="component" value="Unassembled WGS sequence"/>
</dbReference>
<feature type="transmembrane region" description="Helical" evidence="6">
    <location>
        <begin position="374"/>
        <end position="394"/>
    </location>
</feature>
<feature type="transmembrane region" description="Helical" evidence="6">
    <location>
        <begin position="325"/>
        <end position="344"/>
    </location>
</feature>
<keyword evidence="9" id="KW-1185">Reference proteome</keyword>
<evidence type="ECO:0000256" key="7">
    <source>
        <dbReference type="SAM" id="MobiDB-lite"/>
    </source>
</evidence>
<evidence type="ECO:0000256" key="3">
    <source>
        <dbReference type="ARBA" id="ARBA00022692"/>
    </source>
</evidence>
<dbReference type="InterPro" id="IPR018629">
    <property type="entry name" value="XK-rel"/>
</dbReference>
<name>A0ABD3VNU9_SINWO</name>
<dbReference type="Pfam" id="PF09815">
    <property type="entry name" value="XK-related"/>
    <property type="match status" value="1"/>
</dbReference>
<feature type="transmembrane region" description="Helical" evidence="6">
    <location>
        <begin position="246"/>
        <end position="273"/>
    </location>
</feature>
<feature type="transmembrane region" description="Helical" evidence="6">
    <location>
        <begin position="279"/>
        <end position="304"/>
    </location>
</feature>
<evidence type="ECO:0000256" key="1">
    <source>
        <dbReference type="ARBA" id="ARBA00004141"/>
    </source>
</evidence>
<keyword evidence="4 6" id="KW-1133">Transmembrane helix</keyword>
<proteinExistence type="inferred from homology"/>
<gene>
    <name evidence="8" type="ORF">ACJMK2_008112</name>
</gene>